<proteinExistence type="inferred from homology"/>
<evidence type="ECO:0000256" key="1">
    <source>
        <dbReference type="ARBA" id="ARBA00004141"/>
    </source>
</evidence>
<comment type="subcellular location">
    <subcellularLocation>
        <location evidence="1">Membrane</location>
        <topology evidence="1">Multi-pass membrane protein</topology>
    </subcellularLocation>
</comment>
<evidence type="ECO:0000256" key="4">
    <source>
        <dbReference type="ARBA" id="ARBA00023136"/>
    </source>
</evidence>
<organism evidence="8 9">
    <name type="scientific">Aspergillus violaceofuscus (strain CBS 115571)</name>
    <dbReference type="NCBI Taxonomy" id="1450538"/>
    <lineage>
        <taxon>Eukaryota</taxon>
        <taxon>Fungi</taxon>
        <taxon>Dikarya</taxon>
        <taxon>Ascomycota</taxon>
        <taxon>Pezizomycotina</taxon>
        <taxon>Eurotiomycetes</taxon>
        <taxon>Eurotiomycetidae</taxon>
        <taxon>Eurotiales</taxon>
        <taxon>Aspergillaceae</taxon>
        <taxon>Aspergillus</taxon>
    </lineage>
</organism>
<keyword evidence="4 6" id="KW-0472">Membrane</keyword>
<evidence type="ECO:0000256" key="2">
    <source>
        <dbReference type="ARBA" id="ARBA00022692"/>
    </source>
</evidence>
<protein>
    <recommendedName>
        <fullName evidence="7">Rhodopsin domain-containing protein</fullName>
    </recommendedName>
</protein>
<accession>A0A2V5I5N8</accession>
<keyword evidence="2 6" id="KW-0812">Transmembrane</keyword>
<dbReference type="Proteomes" id="UP000249829">
    <property type="component" value="Unassembled WGS sequence"/>
</dbReference>
<dbReference type="EMBL" id="KZ825200">
    <property type="protein sequence ID" value="PYI14926.1"/>
    <property type="molecule type" value="Genomic_DNA"/>
</dbReference>
<evidence type="ECO:0000313" key="9">
    <source>
        <dbReference type="Proteomes" id="UP000249829"/>
    </source>
</evidence>
<evidence type="ECO:0000256" key="5">
    <source>
        <dbReference type="ARBA" id="ARBA00038359"/>
    </source>
</evidence>
<name>A0A2V5I5N8_ASPV1</name>
<reference evidence="8 9" key="1">
    <citation type="submission" date="2018-02" db="EMBL/GenBank/DDBJ databases">
        <title>The genomes of Aspergillus section Nigri reveals drivers in fungal speciation.</title>
        <authorList>
            <consortium name="DOE Joint Genome Institute"/>
            <person name="Vesth T.C."/>
            <person name="Nybo J."/>
            <person name="Theobald S."/>
            <person name="Brandl J."/>
            <person name="Frisvad J.C."/>
            <person name="Nielsen K.F."/>
            <person name="Lyhne E.K."/>
            <person name="Kogle M.E."/>
            <person name="Kuo A."/>
            <person name="Riley R."/>
            <person name="Clum A."/>
            <person name="Nolan M."/>
            <person name="Lipzen A."/>
            <person name="Salamov A."/>
            <person name="Henrissat B."/>
            <person name="Wiebenga A."/>
            <person name="De vries R.P."/>
            <person name="Grigoriev I.V."/>
            <person name="Mortensen U.H."/>
            <person name="Andersen M.R."/>
            <person name="Baker S.E."/>
        </authorList>
    </citation>
    <scope>NUCLEOTIDE SEQUENCE [LARGE SCALE GENOMIC DNA]</scope>
    <source>
        <strain evidence="8 9">CBS 115571</strain>
    </source>
</reference>
<comment type="similarity">
    <text evidence="5">Belongs to the SAT4 family.</text>
</comment>
<dbReference type="GO" id="GO:0016020">
    <property type="term" value="C:membrane"/>
    <property type="evidence" value="ECO:0007669"/>
    <property type="project" value="UniProtKB-SubCell"/>
</dbReference>
<dbReference type="PANTHER" id="PTHR33048:SF155">
    <property type="entry name" value="INTEGRAL MEMBRANE PROTEIN"/>
    <property type="match status" value="1"/>
</dbReference>
<dbReference type="InterPro" id="IPR052337">
    <property type="entry name" value="SAT4-like"/>
</dbReference>
<dbReference type="PANTHER" id="PTHR33048">
    <property type="entry name" value="PTH11-LIKE INTEGRAL MEMBRANE PROTEIN (AFU_ORTHOLOGUE AFUA_5G11245)"/>
    <property type="match status" value="1"/>
</dbReference>
<evidence type="ECO:0000313" key="8">
    <source>
        <dbReference type="EMBL" id="PYI14926.1"/>
    </source>
</evidence>
<keyword evidence="9" id="KW-1185">Reference proteome</keyword>
<evidence type="ECO:0000259" key="7">
    <source>
        <dbReference type="Pfam" id="PF20684"/>
    </source>
</evidence>
<keyword evidence="3 6" id="KW-1133">Transmembrane helix</keyword>
<dbReference type="Pfam" id="PF20684">
    <property type="entry name" value="Fung_rhodopsin"/>
    <property type="match status" value="1"/>
</dbReference>
<feature type="domain" description="Rhodopsin" evidence="7">
    <location>
        <begin position="30"/>
        <end position="244"/>
    </location>
</feature>
<feature type="transmembrane region" description="Helical" evidence="6">
    <location>
        <begin position="152"/>
        <end position="173"/>
    </location>
</feature>
<sequence>MAESSSNDAGAQITALNRAIVSLATIVIFLRCIAKARVQKVSWDDAAMLFSFVRPTLRNTWPKRFQILSEKFYTLCQCLSIVATVTARAAFVLYLLSIVQQTKTTRKVLQALLVVQSPITYVTPVTILAQCHNINAPRDFSNDTECWDPSVAMFWACINTVSDLYLAVLPTYIFWSLNLRLRVKLVLVALMSSGLVAMVASLMRIIHLPAVAVLAGQTVAAAHLTEWVPIELYLVNITASIPTATTESGQEIILVDGPTATKVGSIPLEIAITKQVDLSLSDAEVSFTLENQCLRGLCYCLLGWLSVSGYSDDPLGGFISSVMLDFHMSYDVV</sequence>
<evidence type="ECO:0000256" key="3">
    <source>
        <dbReference type="ARBA" id="ARBA00022989"/>
    </source>
</evidence>
<feature type="transmembrane region" description="Helical" evidence="6">
    <location>
        <begin position="15"/>
        <end position="34"/>
    </location>
</feature>
<dbReference type="InterPro" id="IPR049326">
    <property type="entry name" value="Rhodopsin_dom_fungi"/>
</dbReference>
<dbReference type="AlphaFoldDB" id="A0A2V5I5N8"/>
<evidence type="ECO:0000256" key="6">
    <source>
        <dbReference type="SAM" id="Phobius"/>
    </source>
</evidence>
<feature type="transmembrane region" description="Helical" evidence="6">
    <location>
        <begin position="185"/>
        <end position="206"/>
    </location>
</feature>
<gene>
    <name evidence="8" type="ORF">BO99DRAFT_436879</name>
</gene>